<feature type="region of interest" description="Disordered" evidence="13">
    <location>
        <begin position="1039"/>
        <end position="1100"/>
    </location>
</feature>
<protein>
    <recommendedName>
        <fullName evidence="21">Dicer-like protein 1</fullName>
    </recommendedName>
</protein>
<reference evidence="19 20" key="1">
    <citation type="journal article" date="2019" name="Sci. Rep.">
        <title>Comparative genomics of chytrid fungi reveal insights into the obligate biotrophic and pathogenic lifestyle of Synchytrium endobioticum.</title>
        <authorList>
            <person name="van de Vossenberg B.T.L.H."/>
            <person name="Warris S."/>
            <person name="Nguyen H.D.T."/>
            <person name="van Gent-Pelzer M.P.E."/>
            <person name="Joly D.L."/>
            <person name="van de Geest H.C."/>
            <person name="Bonants P.J.M."/>
            <person name="Smith D.S."/>
            <person name="Levesque C.A."/>
            <person name="van der Lee T.A.J."/>
        </authorList>
    </citation>
    <scope>NUCLEOTIDE SEQUENCE [LARGE SCALE GENOMIC DNA]</scope>
    <source>
        <strain evidence="19 20">CBS 809.83</strain>
    </source>
</reference>
<dbReference type="InterPro" id="IPR011545">
    <property type="entry name" value="DEAD/DEAH_box_helicase_dom"/>
</dbReference>
<sequence>MAEALRPREVTSSGENGKLLQRPRPYQVELFQQALLRNIVAYLDTGSGKTLVSVLLTQEYATELVEISKSDLLHQLSNGDGGQNEQCRDTIGSLTDEDSTMRESTSRNPENMVEVTPGTFLPAQPKKVVFLVPTVPLVAQQAAKIRENTDLIVGEYSRDEIVSVAYWDTIGWYHEMSCRQVLVLTPQIFLNILRHGFLKLDRDVSLLVVDECHHAVKQHPYNVLMKEFYHTISPSSNRPKVFGMTASPIYQRVTTRNESFVRLKELQSNLGCVVVTVADRNTLQNYVPKAREVLVEYMESPRSTSADDGAISGGVDTPTPSMQYYDHWMQHVYSHVKRLESENKADLAEKLKRTIEQINTMKHELGFWLAGKAAEDTLRGAVDPRGRGALASRRQTTNPRQLNETLQEDPSPRLAAPALSAVTQKDVTPKVITLLRLLEERAHAAPEDGEVNFRAMIFVERRLSAKALSDFLNAVAAERFPIIKSSYVTGHGASTSKNSSGRSSMNNSHQKKSFDRFRNGEVNTLVVTRVAEEGVDMYVLDSICCTHQRLPNTLIVCRPACRLVVVFDIFRSHTGYVQSRGRARDFGGSEYLIMVQRNNFQALRTVARAKVAEVMTRSVAEELATHAPEGCDVASASADGGDVTQVYKSEFDNDTTELLLGSSDQPLVTKAGASISAAGSLQVLRRYCAGAEGRSEAYQGYTLEFDHLTGTAEQWRRCLSHHAGSRTQSTTIGAAGISVKPYGYAYSFAFPPWTPLAGEVVHGHIRGTKKLAQQSVALATCRRLYEVGALNEHLLPNRNFKKKSGAFSLAALLARWRSGPKTILDKKSSYPTTVTDMSKEEVLAEYQRDVPKIFQKDGGWESIESLHKTSELNGVISDGGEFYVTVLTFGEELEMYARGRYDDPFDSVLTDISSKDQQLTKTGLPSRRTLALLTRHPVPTLPLFTLWLNGDTPCKVEVENWHPEAQLADSAAGARNEEEAPNPDNDEDEEDESIRETEEPEIISPVRFTFEQIQKLWNFQSKFWDLTLKRTPSQNWFNSVLGKRKRKEETSETPPVEPHSTSPHDEPKQNGGTKDTVKQSEATKPKSVEPGTEGSWTSDAATFGMDYSEPRMYMILPMYGICESANAKATTSGDDDPASKSDWPSGPLRNPRCTWEPEWPMIQKVIDGESCGLYDWIVNFANMVQDSNSVEKEIVDISGVSRSTNSAFNMLYERLRAEVPFDPSNDSQTDVTANYDANVLAKVNELLQQTVAYTPHNRMKYLVHHLVPDMHPSAEFTKQRYRGLITYAEYVRKLGYSVNHPESAMVEAHHSSSVRNLLKPMRQTPEHTSRKPRTANTVHLVPEACRVLPFPRETYRMASVFPSVLHKIDIYCLIDQFRRHIGLPHVQIQTLFAAFSAPSAQEETNYERLETLGDSFLKFAVSVDLFKTFSDSNEGDLSDRRSQIVCNRNLYGRAIELGLASLLNVTPFNPRHWAPPGSKPIRTPKSRNHRTGATDVDDENASPYASQKGPGWRLISQKMLADFVEALIGAYYTDGGNDVAFHLLHKFGLVSEAVVPSGMITNNTDRDVKDSRNDLLNTSGPEGGMKTNNIDLPAPPLGLSQAKGKPSLPPSPIERRLQYRFRNRGLLREALTHSSIDLLNGEMSYQRLEFLGDAVLDWVVTRFFYNSYTSLSPAALTDLRQAAVNNESFARMAAALNLHTHLRHGSASLQEGIDTYIKYLGTLDETAKPIQTALEGPKVLGDLFEAVAGAVFVDSGYDLSVMWMVFKPLMIQFLEIHANPDVVKKSPIRQFHEFFQKAGFAVNDVCYTYDNVDGMYHCELMVLDKRVGYAEANSKPLAKRWATFQGLEWIQTSSAEIASLLQKSRELRER</sequence>
<dbReference type="Gene3D" id="2.170.260.10">
    <property type="entry name" value="paz domain"/>
    <property type="match status" value="1"/>
</dbReference>
<feature type="domain" description="Helicase ATP-binding" evidence="16">
    <location>
        <begin position="30"/>
        <end position="266"/>
    </location>
</feature>
<evidence type="ECO:0000259" key="14">
    <source>
        <dbReference type="PROSITE" id="PS50142"/>
    </source>
</evidence>
<feature type="compositionally biased region" description="Basic and acidic residues" evidence="13">
    <location>
        <begin position="1075"/>
        <end position="1087"/>
    </location>
</feature>
<evidence type="ECO:0000259" key="15">
    <source>
        <dbReference type="PROSITE" id="PS50821"/>
    </source>
</evidence>
<dbReference type="STRING" id="109895.A0A507ED74"/>
<evidence type="ECO:0000259" key="16">
    <source>
        <dbReference type="PROSITE" id="PS51192"/>
    </source>
</evidence>
<dbReference type="Pfam" id="PF03368">
    <property type="entry name" value="Dicer_dimer"/>
    <property type="match status" value="1"/>
</dbReference>
<feature type="region of interest" description="Disordered" evidence="13">
    <location>
        <begin position="490"/>
        <end position="513"/>
    </location>
</feature>
<keyword evidence="4" id="KW-0677">Repeat</keyword>
<evidence type="ECO:0000313" key="20">
    <source>
        <dbReference type="Proteomes" id="UP000318582"/>
    </source>
</evidence>
<dbReference type="GO" id="GO:0046872">
    <property type="term" value="F:metal ion binding"/>
    <property type="evidence" value="ECO:0007669"/>
    <property type="project" value="UniProtKB-KW"/>
</dbReference>
<keyword evidence="10 12" id="KW-0694">RNA-binding</keyword>
<dbReference type="PROSITE" id="PS00517">
    <property type="entry name" value="RNASE_3_1"/>
    <property type="match status" value="1"/>
</dbReference>
<dbReference type="InterPro" id="IPR005034">
    <property type="entry name" value="Dicer_dimerisation"/>
</dbReference>
<comment type="similarity">
    <text evidence="11 12">Belongs to the helicase family. Dicer subfamily.</text>
</comment>
<feature type="region of interest" description="Disordered" evidence="13">
    <location>
        <begin position="1473"/>
        <end position="1508"/>
    </location>
</feature>
<dbReference type="Gene3D" id="1.10.1520.10">
    <property type="entry name" value="Ribonuclease III domain"/>
    <property type="match status" value="2"/>
</dbReference>
<dbReference type="GO" id="GO:0003723">
    <property type="term" value="F:RNA binding"/>
    <property type="evidence" value="ECO:0007669"/>
    <property type="project" value="UniProtKB-UniRule"/>
</dbReference>
<dbReference type="Gene3D" id="3.30.160.380">
    <property type="entry name" value="Dicer dimerisation domain"/>
    <property type="match status" value="1"/>
</dbReference>
<dbReference type="PROSITE" id="PS51327">
    <property type="entry name" value="DICER_DSRBF"/>
    <property type="match status" value="1"/>
</dbReference>
<keyword evidence="6" id="KW-0378">Hydrolase</keyword>
<evidence type="ECO:0000256" key="5">
    <source>
        <dbReference type="ARBA" id="ARBA00022741"/>
    </source>
</evidence>
<keyword evidence="7" id="KW-0347">Helicase</keyword>
<dbReference type="Pfam" id="PF00636">
    <property type="entry name" value="Ribonuclease_3"/>
    <property type="match status" value="2"/>
</dbReference>
<keyword evidence="5" id="KW-0547">Nucleotide-binding</keyword>
<evidence type="ECO:0000256" key="13">
    <source>
        <dbReference type="SAM" id="MobiDB-lite"/>
    </source>
</evidence>
<dbReference type="InterPro" id="IPR027417">
    <property type="entry name" value="P-loop_NTPase"/>
</dbReference>
<keyword evidence="9" id="KW-0460">Magnesium</keyword>
<evidence type="ECO:0000256" key="6">
    <source>
        <dbReference type="ARBA" id="ARBA00022801"/>
    </source>
</evidence>
<evidence type="ECO:0000259" key="18">
    <source>
        <dbReference type="PROSITE" id="PS51327"/>
    </source>
</evidence>
<dbReference type="PANTHER" id="PTHR14950:SF37">
    <property type="entry name" value="ENDORIBONUCLEASE DICER"/>
    <property type="match status" value="1"/>
</dbReference>
<dbReference type="PROSITE" id="PS51194">
    <property type="entry name" value="HELICASE_CTER"/>
    <property type="match status" value="1"/>
</dbReference>
<keyword evidence="3" id="KW-0479">Metal-binding</keyword>
<dbReference type="CDD" id="cd18034">
    <property type="entry name" value="DEXHc_dicer"/>
    <property type="match status" value="1"/>
</dbReference>
<feature type="domain" description="Dicer dsRNA-binding fold" evidence="18">
    <location>
        <begin position="680"/>
        <end position="804"/>
    </location>
</feature>
<dbReference type="CDD" id="cd00593">
    <property type="entry name" value="RIBOc"/>
    <property type="match status" value="2"/>
</dbReference>
<proteinExistence type="inferred from homology"/>
<organism evidence="19 20">
    <name type="scientific">Powellomyces hirtus</name>
    <dbReference type="NCBI Taxonomy" id="109895"/>
    <lineage>
        <taxon>Eukaryota</taxon>
        <taxon>Fungi</taxon>
        <taxon>Fungi incertae sedis</taxon>
        <taxon>Chytridiomycota</taxon>
        <taxon>Chytridiomycota incertae sedis</taxon>
        <taxon>Chytridiomycetes</taxon>
        <taxon>Spizellomycetales</taxon>
        <taxon>Powellomycetaceae</taxon>
        <taxon>Powellomyces</taxon>
    </lineage>
</organism>
<gene>
    <name evidence="19" type="ORF">PhCBS80983_g00942</name>
</gene>
<feature type="compositionally biased region" description="Acidic residues" evidence="13">
    <location>
        <begin position="979"/>
        <end position="1001"/>
    </location>
</feature>
<comment type="cofactor">
    <cofactor evidence="2">
        <name>Mg(2+)</name>
        <dbReference type="ChEBI" id="CHEBI:18420"/>
    </cofactor>
</comment>
<feature type="domain" description="RNase III" evidence="14">
    <location>
        <begin position="1374"/>
        <end position="1536"/>
    </location>
</feature>
<comment type="caution">
    <text evidence="19">The sequence shown here is derived from an EMBL/GenBank/DDBJ whole genome shotgun (WGS) entry which is preliminary data.</text>
</comment>
<dbReference type="GO" id="GO:0006396">
    <property type="term" value="P:RNA processing"/>
    <property type="evidence" value="ECO:0007669"/>
    <property type="project" value="InterPro"/>
</dbReference>
<dbReference type="EMBL" id="QEAQ01000006">
    <property type="protein sequence ID" value="TPX61642.1"/>
    <property type="molecule type" value="Genomic_DNA"/>
</dbReference>
<dbReference type="Proteomes" id="UP000318582">
    <property type="component" value="Unassembled WGS sequence"/>
</dbReference>
<dbReference type="GO" id="GO:0004525">
    <property type="term" value="F:ribonuclease III activity"/>
    <property type="evidence" value="ECO:0007669"/>
    <property type="project" value="InterPro"/>
</dbReference>
<dbReference type="InterPro" id="IPR003100">
    <property type="entry name" value="PAZ_dom"/>
</dbReference>
<feature type="region of interest" description="Disordered" evidence="13">
    <location>
        <begin position="968"/>
        <end position="1003"/>
    </location>
</feature>
<evidence type="ECO:0000256" key="7">
    <source>
        <dbReference type="ARBA" id="ARBA00022806"/>
    </source>
</evidence>
<dbReference type="InterPro" id="IPR038248">
    <property type="entry name" value="Dicer_dimer_sf"/>
</dbReference>
<evidence type="ECO:0000256" key="3">
    <source>
        <dbReference type="ARBA" id="ARBA00022723"/>
    </source>
</evidence>
<dbReference type="SUPFAM" id="SSF54768">
    <property type="entry name" value="dsRNA-binding domain-like"/>
    <property type="match status" value="1"/>
</dbReference>
<dbReference type="SMART" id="SM00949">
    <property type="entry name" value="PAZ"/>
    <property type="match status" value="1"/>
</dbReference>
<feature type="region of interest" description="Disordered" evidence="13">
    <location>
        <begin position="382"/>
        <end position="410"/>
    </location>
</feature>
<dbReference type="SMART" id="SM00535">
    <property type="entry name" value="RIBOc"/>
    <property type="match status" value="2"/>
</dbReference>
<comment type="cofactor">
    <cofactor evidence="1">
        <name>Mn(2+)</name>
        <dbReference type="ChEBI" id="CHEBI:29035"/>
    </cofactor>
</comment>
<dbReference type="Pfam" id="PF00271">
    <property type="entry name" value="Helicase_C"/>
    <property type="match status" value="1"/>
</dbReference>
<dbReference type="Pfam" id="PF00270">
    <property type="entry name" value="DEAD"/>
    <property type="match status" value="1"/>
</dbReference>
<dbReference type="PROSITE" id="PS50821">
    <property type="entry name" value="PAZ"/>
    <property type="match status" value="1"/>
</dbReference>
<dbReference type="PROSITE" id="PS50142">
    <property type="entry name" value="RNASE_3_2"/>
    <property type="match status" value="2"/>
</dbReference>
<dbReference type="FunFam" id="1.10.1520.10:FF:000004">
    <property type="entry name" value="Endoribonuclease dicer-like 1"/>
    <property type="match status" value="1"/>
</dbReference>
<evidence type="ECO:0000256" key="12">
    <source>
        <dbReference type="PROSITE-ProRule" id="PRU00657"/>
    </source>
</evidence>
<feature type="compositionally biased region" description="Polar residues" evidence="13">
    <location>
        <begin position="490"/>
        <end position="508"/>
    </location>
</feature>
<dbReference type="InterPro" id="IPR001650">
    <property type="entry name" value="Helicase_C-like"/>
</dbReference>
<feature type="compositionally biased region" description="Polar residues" evidence="13">
    <location>
        <begin position="393"/>
        <end position="405"/>
    </location>
</feature>
<evidence type="ECO:0000256" key="11">
    <source>
        <dbReference type="ARBA" id="ARBA00035116"/>
    </source>
</evidence>
<dbReference type="GO" id="GO:0005524">
    <property type="term" value="F:ATP binding"/>
    <property type="evidence" value="ECO:0007669"/>
    <property type="project" value="UniProtKB-KW"/>
</dbReference>
<evidence type="ECO:0000313" key="19">
    <source>
        <dbReference type="EMBL" id="TPX61642.1"/>
    </source>
</evidence>
<evidence type="ECO:0000256" key="10">
    <source>
        <dbReference type="ARBA" id="ARBA00022884"/>
    </source>
</evidence>
<keyword evidence="8" id="KW-0067">ATP-binding</keyword>
<name>A0A507ED74_9FUNG</name>
<feature type="region of interest" description="Disordered" evidence="13">
    <location>
        <begin position="1127"/>
        <end position="1154"/>
    </location>
</feature>
<accession>A0A507ED74</accession>
<dbReference type="SUPFAM" id="SSF52540">
    <property type="entry name" value="P-loop containing nucleoside triphosphate hydrolases"/>
    <property type="match status" value="1"/>
</dbReference>
<evidence type="ECO:0000256" key="9">
    <source>
        <dbReference type="ARBA" id="ARBA00022842"/>
    </source>
</evidence>
<feature type="domain" description="PAZ" evidence="15">
    <location>
        <begin position="1226"/>
        <end position="1349"/>
    </location>
</feature>
<dbReference type="SUPFAM" id="SSF69065">
    <property type="entry name" value="RNase III domain-like"/>
    <property type="match status" value="2"/>
</dbReference>
<dbReference type="InterPro" id="IPR036389">
    <property type="entry name" value="RNase_III_sf"/>
</dbReference>
<dbReference type="SMART" id="SM00487">
    <property type="entry name" value="DEXDc"/>
    <property type="match status" value="1"/>
</dbReference>
<evidence type="ECO:0008006" key="21">
    <source>
        <dbReference type="Google" id="ProtNLM"/>
    </source>
</evidence>
<keyword evidence="20" id="KW-1185">Reference proteome</keyword>
<evidence type="ECO:0000259" key="17">
    <source>
        <dbReference type="PROSITE" id="PS51194"/>
    </source>
</evidence>
<dbReference type="PROSITE" id="PS51192">
    <property type="entry name" value="HELICASE_ATP_BIND_1"/>
    <property type="match status" value="1"/>
</dbReference>
<dbReference type="Gene3D" id="3.40.50.300">
    <property type="entry name" value="P-loop containing nucleotide triphosphate hydrolases"/>
    <property type="match status" value="3"/>
</dbReference>
<dbReference type="GO" id="GO:0004386">
    <property type="term" value="F:helicase activity"/>
    <property type="evidence" value="ECO:0007669"/>
    <property type="project" value="UniProtKB-KW"/>
</dbReference>
<evidence type="ECO:0000256" key="2">
    <source>
        <dbReference type="ARBA" id="ARBA00001946"/>
    </source>
</evidence>
<dbReference type="SMART" id="SM00490">
    <property type="entry name" value="HELICc"/>
    <property type="match status" value="1"/>
</dbReference>
<feature type="domain" description="RNase III" evidence="14">
    <location>
        <begin position="1610"/>
        <end position="1756"/>
    </location>
</feature>
<dbReference type="InterPro" id="IPR000999">
    <property type="entry name" value="RNase_III_dom"/>
</dbReference>
<feature type="domain" description="Helicase C-terminal" evidence="17">
    <location>
        <begin position="430"/>
        <end position="623"/>
    </location>
</feature>
<evidence type="ECO:0000256" key="8">
    <source>
        <dbReference type="ARBA" id="ARBA00022840"/>
    </source>
</evidence>
<evidence type="ECO:0000256" key="4">
    <source>
        <dbReference type="ARBA" id="ARBA00022737"/>
    </source>
</evidence>
<dbReference type="InterPro" id="IPR014001">
    <property type="entry name" value="Helicase_ATP-bd"/>
</dbReference>
<evidence type="ECO:0000256" key="1">
    <source>
        <dbReference type="ARBA" id="ARBA00001936"/>
    </source>
</evidence>
<dbReference type="PANTHER" id="PTHR14950">
    <property type="entry name" value="DICER-RELATED"/>
    <property type="match status" value="1"/>
</dbReference>